<evidence type="ECO:0000313" key="3">
    <source>
        <dbReference type="Proteomes" id="UP001419268"/>
    </source>
</evidence>
<evidence type="ECO:0000256" key="1">
    <source>
        <dbReference type="SAM" id="MobiDB-lite"/>
    </source>
</evidence>
<accession>A0AAP0DZG2</accession>
<dbReference type="EMBL" id="JBBNAG010000013">
    <property type="protein sequence ID" value="KAK9083796.1"/>
    <property type="molecule type" value="Genomic_DNA"/>
</dbReference>
<feature type="compositionally biased region" description="Basic residues" evidence="1">
    <location>
        <begin position="27"/>
        <end position="38"/>
    </location>
</feature>
<sequence length="107" mass="12172">MGDRTATNPKSILRQLERGRSAVGRARPMKGRHVARERGRKLAWKTENLGVGDAQLESRCQELTRATLDQPVDDEVMYYDVVVTVPKACLRSQVAKEKEENICRSWC</sequence>
<keyword evidence="3" id="KW-1185">Reference proteome</keyword>
<gene>
    <name evidence="2" type="ORF">Scep_030267</name>
</gene>
<comment type="caution">
    <text evidence="2">The sequence shown here is derived from an EMBL/GenBank/DDBJ whole genome shotgun (WGS) entry which is preliminary data.</text>
</comment>
<reference evidence="2 3" key="1">
    <citation type="submission" date="2024-01" db="EMBL/GenBank/DDBJ databases">
        <title>Genome assemblies of Stephania.</title>
        <authorList>
            <person name="Yang L."/>
        </authorList>
    </citation>
    <scope>NUCLEOTIDE SEQUENCE [LARGE SCALE GENOMIC DNA]</scope>
    <source>
        <strain evidence="2">JXDWG</strain>
        <tissue evidence="2">Leaf</tissue>
    </source>
</reference>
<evidence type="ECO:0000313" key="2">
    <source>
        <dbReference type="EMBL" id="KAK9083796.1"/>
    </source>
</evidence>
<dbReference type="Proteomes" id="UP001419268">
    <property type="component" value="Unassembled WGS sequence"/>
</dbReference>
<protein>
    <submittedName>
        <fullName evidence="2">Uncharacterized protein</fullName>
    </submittedName>
</protein>
<feature type="compositionally biased region" description="Polar residues" evidence="1">
    <location>
        <begin position="1"/>
        <end position="10"/>
    </location>
</feature>
<dbReference type="AlphaFoldDB" id="A0AAP0DZG2"/>
<feature type="region of interest" description="Disordered" evidence="1">
    <location>
        <begin position="1"/>
        <end position="38"/>
    </location>
</feature>
<name>A0AAP0DZG2_9MAGN</name>
<proteinExistence type="predicted"/>
<organism evidence="2 3">
    <name type="scientific">Stephania cephalantha</name>
    <dbReference type="NCBI Taxonomy" id="152367"/>
    <lineage>
        <taxon>Eukaryota</taxon>
        <taxon>Viridiplantae</taxon>
        <taxon>Streptophyta</taxon>
        <taxon>Embryophyta</taxon>
        <taxon>Tracheophyta</taxon>
        <taxon>Spermatophyta</taxon>
        <taxon>Magnoliopsida</taxon>
        <taxon>Ranunculales</taxon>
        <taxon>Menispermaceae</taxon>
        <taxon>Menispermoideae</taxon>
        <taxon>Cissampelideae</taxon>
        <taxon>Stephania</taxon>
    </lineage>
</organism>